<gene>
    <name evidence="2" type="ORF">OVA965_LOCUS44842</name>
    <name evidence="3" type="ORF">TMI583_LOCUS47869</name>
</gene>
<dbReference type="SMART" id="SM00028">
    <property type="entry name" value="TPR"/>
    <property type="match status" value="2"/>
</dbReference>
<dbReference type="SUPFAM" id="SSF48452">
    <property type="entry name" value="TPR-like"/>
    <property type="match status" value="1"/>
</dbReference>
<accession>A0A8S2G8Y3</accession>
<feature type="repeat" description="TPR" evidence="1">
    <location>
        <begin position="95"/>
        <end position="128"/>
    </location>
</feature>
<reference evidence="2" key="1">
    <citation type="submission" date="2021-02" db="EMBL/GenBank/DDBJ databases">
        <authorList>
            <person name="Nowell W R."/>
        </authorList>
    </citation>
    <scope>NUCLEOTIDE SEQUENCE</scope>
</reference>
<evidence type="ECO:0008006" key="5">
    <source>
        <dbReference type="Google" id="ProtNLM"/>
    </source>
</evidence>
<keyword evidence="1" id="KW-0802">TPR repeat</keyword>
<dbReference type="EMBL" id="CAJOBA010094759">
    <property type="protein sequence ID" value="CAF4498829.1"/>
    <property type="molecule type" value="Genomic_DNA"/>
</dbReference>
<evidence type="ECO:0000256" key="1">
    <source>
        <dbReference type="PROSITE-ProRule" id="PRU00339"/>
    </source>
</evidence>
<sequence>SGFPKEEEILFAVGSPFRVDSVEQLNDGVWHIRFLLTDEEGQVLEELTDYYLDNEVDETVTLVTIATFLRDMGEYEKAIDYYQLSLDDQEVENKPLVYNNIGLCYLYQDDYPLALKYCEQALEAAKRRPLFTNATFVLICNSLGS</sequence>
<dbReference type="Gene3D" id="1.25.40.10">
    <property type="entry name" value="Tetratricopeptide repeat domain"/>
    <property type="match status" value="1"/>
</dbReference>
<name>A0A8S2G8Y3_9BILA</name>
<organism evidence="2 4">
    <name type="scientific">Didymodactylos carnosus</name>
    <dbReference type="NCBI Taxonomy" id="1234261"/>
    <lineage>
        <taxon>Eukaryota</taxon>
        <taxon>Metazoa</taxon>
        <taxon>Spiralia</taxon>
        <taxon>Gnathifera</taxon>
        <taxon>Rotifera</taxon>
        <taxon>Eurotatoria</taxon>
        <taxon>Bdelloidea</taxon>
        <taxon>Philodinida</taxon>
        <taxon>Philodinidae</taxon>
        <taxon>Didymodactylos</taxon>
    </lineage>
</organism>
<dbReference type="PROSITE" id="PS50005">
    <property type="entry name" value="TPR"/>
    <property type="match status" value="1"/>
</dbReference>
<dbReference type="EMBL" id="CAJNOK010066280">
    <property type="protein sequence ID" value="CAF1651362.1"/>
    <property type="molecule type" value="Genomic_DNA"/>
</dbReference>
<evidence type="ECO:0000313" key="2">
    <source>
        <dbReference type="EMBL" id="CAF1651362.1"/>
    </source>
</evidence>
<feature type="non-terminal residue" evidence="2">
    <location>
        <position position="145"/>
    </location>
</feature>
<dbReference type="Proteomes" id="UP000677228">
    <property type="component" value="Unassembled WGS sequence"/>
</dbReference>
<dbReference type="AlphaFoldDB" id="A0A8S2G8Y3"/>
<proteinExistence type="predicted"/>
<evidence type="ECO:0000313" key="3">
    <source>
        <dbReference type="EMBL" id="CAF4498829.1"/>
    </source>
</evidence>
<dbReference type="InterPro" id="IPR011990">
    <property type="entry name" value="TPR-like_helical_dom_sf"/>
</dbReference>
<evidence type="ECO:0000313" key="4">
    <source>
        <dbReference type="Proteomes" id="UP000677228"/>
    </source>
</evidence>
<dbReference type="Pfam" id="PF13424">
    <property type="entry name" value="TPR_12"/>
    <property type="match status" value="1"/>
</dbReference>
<feature type="non-terminal residue" evidence="2">
    <location>
        <position position="1"/>
    </location>
</feature>
<dbReference type="Proteomes" id="UP000682733">
    <property type="component" value="Unassembled WGS sequence"/>
</dbReference>
<protein>
    <recommendedName>
        <fullName evidence="5">Tetratricopeptide repeat protein</fullName>
    </recommendedName>
</protein>
<dbReference type="InterPro" id="IPR019734">
    <property type="entry name" value="TPR_rpt"/>
</dbReference>
<comment type="caution">
    <text evidence="2">The sequence shown here is derived from an EMBL/GenBank/DDBJ whole genome shotgun (WGS) entry which is preliminary data.</text>
</comment>